<organism evidence="1 2">
    <name type="scientific">Melipona bicolor</name>
    <dbReference type="NCBI Taxonomy" id="60889"/>
    <lineage>
        <taxon>Eukaryota</taxon>
        <taxon>Metazoa</taxon>
        <taxon>Ecdysozoa</taxon>
        <taxon>Arthropoda</taxon>
        <taxon>Hexapoda</taxon>
        <taxon>Insecta</taxon>
        <taxon>Pterygota</taxon>
        <taxon>Neoptera</taxon>
        <taxon>Endopterygota</taxon>
        <taxon>Hymenoptera</taxon>
        <taxon>Apocrita</taxon>
        <taxon>Aculeata</taxon>
        <taxon>Apoidea</taxon>
        <taxon>Anthophila</taxon>
        <taxon>Apidae</taxon>
        <taxon>Melipona</taxon>
    </lineage>
</organism>
<protein>
    <submittedName>
        <fullName evidence="1">Uncharacterized protein</fullName>
    </submittedName>
</protein>
<sequence>MNHHSNDHSKLNLISGVPSPFYGTYRDQNIGERTTESPPRYVALRDLFLPQENHVKTTPANRQHSTRHDPFVACNLIGDRSYADGSYRERRITTEERDEITGRNVIARRLEYSDFEANDPFRDDDFCFDREYSPYAASKSRPGECYSLLFERMVGFVIFKKQY</sequence>
<accession>A0AA40FL54</accession>
<gene>
    <name evidence="1" type="ORF">K0M31_010461</name>
</gene>
<evidence type="ECO:0000313" key="2">
    <source>
        <dbReference type="Proteomes" id="UP001177670"/>
    </source>
</evidence>
<proteinExistence type="predicted"/>
<dbReference type="EMBL" id="JAHYIQ010000027">
    <property type="protein sequence ID" value="KAK1121154.1"/>
    <property type="molecule type" value="Genomic_DNA"/>
</dbReference>
<comment type="caution">
    <text evidence="1">The sequence shown here is derived from an EMBL/GenBank/DDBJ whole genome shotgun (WGS) entry which is preliminary data.</text>
</comment>
<reference evidence="1" key="1">
    <citation type="submission" date="2021-10" db="EMBL/GenBank/DDBJ databases">
        <title>Melipona bicolor Genome sequencing and assembly.</title>
        <authorList>
            <person name="Araujo N.S."/>
            <person name="Arias M.C."/>
        </authorList>
    </citation>
    <scope>NUCLEOTIDE SEQUENCE</scope>
    <source>
        <strain evidence="1">USP_2M_L1-L4_2017</strain>
        <tissue evidence="1">Whole body</tissue>
    </source>
</reference>
<name>A0AA40FL54_9HYME</name>
<dbReference type="Proteomes" id="UP001177670">
    <property type="component" value="Unassembled WGS sequence"/>
</dbReference>
<dbReference type="AlphaFoldDB" id="A0AA40FL54"/>
<keyword evidence="2" id="KW-1185">Reference proteome</keyword>
<evidence type="ECO:0000313" key="1">
    <source>
        <dbReference type="EMBL" id="KAK1121154.1"/>
    </source>
</evidence>